<name>B9CZD1_CAMRE</name>
<reference evidence="1 2" key="1">
    <citation type="submission" date="2008-08" db="EMBL/GenBank/DDBJ databases">
        <authorList>
            <person name="Madupu R."/>
            <person name="Durkin A.S."/>
            <person name="Torralba M."/>
            <person name="Methe B."/>
            <person name="Sutton G.G."/>
            <person name="Strausberg R.L."/>
            <person name="Nelson K.E."/>
        </authorList>
    </citation>
    <scope>NUCLEOTIDE SEQUENCE [LARGE SCALE GENOMIC DNA]</scope>
    <source>
        <strain evidence="1 2">RM3267</strain>
    </source>
</reference>
<sequence>MRRRAEFGSPFLSLFLLYGGKFNLEFAAKIYFDKFTFTSKTRIWKT</sequence>
<keyword evidence="2" id="KW-1185">Reference proteome</keyword>
<gene>
    <name evidence="1" type="ORF">CAMRE0001_1723</name>
</gene>
<dbReference type="AlphaFoldDB" id="B9CZD1"/>
<accession>B9CZD1</accession>
<dbReference type="EMBL" id="ACFU01000003">
    <property type="protein sequence ID" value="EEF14890.1"/>
    <property type="molecule type" value="Genomic_DNA"/>
</dbReference>
<protein>
    <submittedName>
        <fullName evidence="1">Uncharacterized protein</fullName>
    </submittedName>
</protein>
<dbReference type="Proteomes" id="UP000003082">
    <property type="component" value="Unassembled WGS sequence"/>
</dbReference>
<proteinExistence type="predicted"/>
<evidence type="ECO:0000313" key="2">
    <source>
        <dbReference type="Proteomes" id="UP000003082"/>
    </source>
</evidence>
<comment type="caution">
    <text evidence="1">The sequence shown here is derived from an EMBL/GenBank/DDBJ whole genome shotgun (WGS) entry which is preliminary data.</text>
</comment>
<organism evidence="1 2">
    <name type="scientific">Campylobacter rectus RM3267</name>
    <dbReference type="NCBI Taxonomy" id="553218"/>
    <lineage>
        <taxon>Bacteria</taxon>
        <taxon>Pseudomonadati</taxon>
        <taxon>Campylobacterota</taxon>
        <taxon>Epsilonproteobacteria</taxon>
        <taxon>Campylobacterales</taxon>
        <taxon>Campylobacteraceae</taxon>
        <taxon>Campylobacter</taxon>
    </lineage>
</organism>
<dbReference type="STRING" id="553218.CAMRE0001_1723"/>
<evidence type="ECO:0000313" key="1">
    <source>
        <dbReference type="EMBL" id="EEF14890.1"/>
    </source>
</evidence>